<feature type="domain" description="CheW-like" evidence="4">
    <location>
        <begin position="191"/>
        <end position="336"/>
    </location>
</feature>
<dbReference type="Proteomes" id="UP000186364">
    <property type="component" value="Unassembled WGS sequence"/>
</dbReference>
<protein>
    <recommendedName>
        <fullName evidence="2">Chemotaxis protein CheW</fullName>
    </recommendedName>
</protein>
<dbReference type="PROSITE" id="PS50851">
    <property type="entry name" value="CHEW"/>
    <property type="match status" value="3"/>
</dbReference>
<name>A0A1Q9B1C5_9HYPH</name>
<dbReference type="GO" id="GO:0005829">
    <property type="term" value="C:cytosol"/>
    <property type="evidence" value="ECO:0007669"/>
    <property type="project" value="TreeGrafter"/>
</dbReference>
<evidence type="ECO:0000256" key="3">
    <source>
        <dbReference type="ARBA" id="ARBA00022490"/>
    </source>
</evidence>
<organism evidence="5 6">
    <name type="scientific">Xaviernesmea oryzae</name>
    <dbReference type="NCBI Taxonomy" id="464029"/>
    <lineage>
        <taxon>Bacteria</taxon>
        <taxon>Pseudomonadati</taxon>
        <taxon>Pseudomonadota</taxon>
        <taxon>Alphaproteobacteria</taxon>
        <taxon>Hyphomicrobiales</taxon>
        <taxon>Rhizobiaceae</taxon>
        <taxon>Rhizobium/Agrobacterium group</taxon>
        <taxon>Xaviernesmea</taxon>
    </lineage>
</organism>
<dbReference type="InterPro" id="IPR002545">
    <property type="entry name" value="CheW-lke_dom"/>
</dbReference>
<comment type="caution">
    <text evidence="5">The sequence shown here is derived from an EMBL/GenBank/DDBJ whole genome shotgun (WGS) entry which is preliminary data.</text>
</comment>
<keyword evidence="3" id="KW-0963">Cytoplasm</keyword>
<sequence length="512" mass="55682">MSFDEAVADTEDAPDLETNDNQFVTFSVAGEIFAAPMAPVQEIIRVPGLAQVPLAPPSLLGLANLRGRILPIVNLRRIFRLPDVDDTEATRALVINLGTPLGFVVDRVASVIAVDEAHIEPATSIGASVDAKLLTGVVKTAQNEIIMILDFAEIIAREFANTAVAKTGNLPVEGETAAVMYSEDDEDNADEIQLVSFRVEGQEYAADIAAVQEIVQMPDKVAALPNAPHHVLGLMTLRERLLPLVSLRAMLALPETGRQDSQRIVVLALGEGKAVGVVADSVDEVLRVPREQVEVLPAILASQGGLDEISAVCRLEGGKRLVSVLDTARMFASVDLKQALASVSYEEESMSDNGEFEDHEVIEDEEQVVVFLLGSEEFGVPIATVHEIVRVPESLTHVPKAPDFVEGVINLRGAVLPVIDQRRRLNLEPIERNDRQRIMVYALNGKRTGFIVDSVTEVLKIPRNAIERSPKLSSDQHRILGRVANLENQKRVIMLMDPDALLSDTELADLDA</sequence>
<dbReference type="EMBL" id="MKIP01000030">
    <property type="protein sequence ID" value="OLP61807.1"/>
    <property type="molecule type" value="Genomic_DNA"/>
</dbReference>
<reference evidence="5 6" key="1">
    <citation type="submission" date="2016-09" db="EMBL/GenBank/DDBJ databases">
        <title>Rhizobium sp. nov., a novel species isolated from the rice rhizosphere.</title>
        <authorList>
            <person name="Zhao J."/>
            <person name="Zhang X."/>
        </authorList>
    </citation>
    <scope>NUCLEOTIDE SEQUENCE [LARGE SCALE GENOMIC DNA]</scope>
    <source>
        <strain evidence="5 6">1.7048</strain>
    </source>
</reference>
<dbReference type="Gene3D" id="2.40.50.180">
    <property type="entry name" value="CheA-289, Domain 4"/>
    <property type="match status" value="3"/>
</dbReference>
<evidence type="ECO:0000259" key="4">
    <source>
        <dbReference type="PROSITE" id="PS50851"/>
    </source>
</evidence>
<dbReference type="SMART" id="SM00260">
    <property type="entry name" value="CheW"/>
    <property type="match status" value="3"/>
</dbReference>
<dbReference type="Pfam" id="PF01584">
    <property type="entry name" value="CheW"/>
    <property type="match status" value="3"/>
</dbReference>
<feature type="domain" description="CheW-like" evidence="4">
    <location>
        <begin position="20"/>
        <end position="160"/>
    </location>
</feature>
<dbReference type="PANTHER" id="PTHR22617">
    <property type="entry name" value="CHEMOTAXIS SENSOR HISTIDINE KINASE-RELATED"/>
    <property type="match status" value="1"/>
</dbReference>
<feature type="domain" description="CheW-like" evidence="4">
    <location>
        <begin position="365"/>
        <end position="507"/>
    </location>
</feature>
<dbReference type="RefSeq" id="WP_075626110.1">
    <property type="nucleotide sequence ID" value="NZ_FOAM01000012.1"/>
</dbReference>
<keyword evidence="6" id="KW-1185">Reference proteome</keyword>
<gene>
    <name evidence="5" type="ORF">BJF93_19120</name>
</gene>
<dbReference type="AlphaFoldDB" id="A0A1Q9B1C5"/>
<dbReference type="GO" id="GO:0007165">
    <property type="term" value="P:signal transduction"/>
    <property type="evidence" value="ECO:0007669"/>
    <property type="project" value="InterPro"/>
</dbReference>
<dbReference type="InterPro" id="IPR036061">
    <property type="entry name" value="CheW-like_dom_sf"/>
</dbReference>
<accession>A0A1Q9B1C5</accession>
<dbReference type="PANTHER" id="PTHR22617:SF45">
    <property type="entry name" value="CHEMOTAXIS PROTEIN CHEW"/>
    <property type="match status" value="1"/>
</dbReference>
<evidence type="ECO:0000313" key="6">
    <source>
        <dbReference type="Proteomes" id="UP000186364"/>
    </source>
</evidence>
<evidence type="ECO:0000313" key="5">
    <source>
        <dbReference type="EMBL" id="OLP61807.1"/>
    </source>
</evidence>
<dbReference type="InterPro" id="IPR039315">
    <property type="entry name" value="CheW"/>
</dbReference>
<evidence type="ECO:0000256" key="2">
    <source>
        <dbReference type="ARBA" id="ARBA00021483"/>
    </source>
</evidence>
<evidence type="ECO:0000256" key="1">
    <source>
        <dbReference type="ARBA" id="ARBA00004496"/>
    </source>
</evidence>
<dbReference type="GO" id="GO:0006935">
    <property type="term" value="P:chemotaxis"/>
    <property type="evidence" value="ECO:0007669"/>
    <property type="project" value="InterPro"/>
</dbReference>
<comment type="subcellular location">
    <subcellularLocation>
        <location evidence="1">Cytoplasm</location>
    </subcellularLocation>
</comment>
<dbReference type="Gene3D" id="2.30.30.40">
    <property type="entry name" value="SH3 Domains"/>
    <property type="match status" value="3"/>
</dbReference>
<dbReference type="SUPFAM" id="SSF50341">
    <property type="entry name" value="CheW-like"/>
    <property type="match status" value="3"/>
</dbReference>
<dbReference type="OrthoDB" id="3291462at2"/>
<proteinExistence type="predicted"/>